<accession>A0A844ZEV7</accession>
<keyword evidence="2" id="KW-0378">Hydrolase</keyword>
<dbReference type="AlphaFoldDB" id="A0A844ZEV7"/>
<dbReference type="Pfam" id="PF00144">
    <property type="entry name" value="Beta-lactamase"/>
    <property type="match status" value="1"/>
</dbReference>
<evidence type="ECO:0000313" key="3">
    <source>
        <dbReference type="Proteomes" id="UP000433104"/>
    </source>
</evidence>
<protein>
    <submittedName>
        <fullName evidence="2">Serine hydrolase</fullName>
    </submittedName>
</protein>
<comment type="caution">
    <text evidence="2">The sequence shown here is derived from an EMBL/GenBank/DDBJ whole genome shotgun (WGS) entry which is preliminary data.</text>
</comment>
<dbReference type="InterPro" id="IPR012338">
    <property type="entry name" value="Beta-lactam/transpept-like"/>
</dbReference>
<dbReference type="GO" id="GO:0016787">
    <property type="term" value="F:hydrolase activity"/>
    <property type="evidence" value="ECO:0007669"/>
    <property type="project" value="UniProtKB-KW"/>
</dbReference>
<proteinExistence type="predicted"/>
<evidence type="ECO:0000259" key="1">
    <source>
        <dbReference type="Pfam" id="PF00144"/>
    </source>
</evidence>
<dbReference type="PANTHER" id="PTHR43283">
    <property type="entry name" value="BETA-LACTAMASE-RELATED"/>
    <property type="match status" value="1"/>
</dbReference>
<dbReference type="InterPro" id="IPR001466">
    <property type="entry name" value="Beta-lactam-related"/>
</dbReference>
<dbReference type="OrthoDB" id="9814204at2"/>
<dbReference type="Gene3D" id="3.40.710.10">
    <property type="entry name" value="DD-peptidase/beta-lactamase superfamily"/>
    <property type="match status" value="1"/>
</dbReference>
<gene>
    <name evidence="2" type="ORF">GRI38_13585</name>
</gene>
<organism evidence="2 3">
    <name type="scientific">Parapontixanthobacter aurantiacus</name>
    <dbReference type="NCBI Taxonomy" id="1463599"/>
    <lineage>
        <taxon>Bacteria</taxon>
        <taxon>Pseudomonadati</taxon>
        <taxon>Pseudomonadota</taxon>
        <taxon>Alphaproteobacteria</taxon>
        <taxon>Sphingomonadales</taxon>
        <taxon>Erythrobacteraceae</taxon>
        <taxon>Parapontixanthobacter</taxon>
    </lineage>
</organism>
<dbReference type="PANTHER" id="PTHR43283:SF7">
    <property type="entry name" value="BETA-LACTAMASE-RELATED DOMAIN-CONTAINING PROTEIN"/>
    <property type="match status" value="1"/>
</dbReference>
<dbReference type="InterPro" id="IPR050789">
    <property type="entry name" value="Diverse_Enzym_Activities"/>
</dbReference>
<sequence>MRDGETIIAERFNAGPPLDRPVNVKSASKSVISALVGIAIERDILRGTDQPILSVLGPDAPANSDPRLGEVTIGNLLSMQAGLERTSGDNYGRWVTSGDWVGYALAQPFVAEPGGRMLYSTGSTHLLSAILTRASGRSTYELAQDWLATPLDIAIPQWQRDPQGIYFGGYNMLMSPQGLARFGELYRMNGMIDGERVLPEGWVEASWTPRTVSPWSGEDYGYGWFIGEAGGYAVRYAWGYGGQMVFVLPELALTVVMTSDTDSERGSDHIGALRRLLAEQIVPAAEAGAA</sequence>
<keyword evidence="3" id="KW-1185">Reference proteome</keyword>
<reference evidence="2 3" key="1">
    <citation type="submission" date="2019-12" db="EMBL/GenBank/DDBJ databases">
        <title>Genomic-based taxomic classification of the family Erythrobacteraceae.</title>
        <authorList>
            <person name="Xu L."/>
        </authorList>
    </citation>
    <scope>NUCLEOTIDE SEQUENCE [LARGE SCALE GENOMIC DNA]</scope>
    <source>
        <strain evidence="2 3">MCCC 1A09962</strain>
    </source>
</reference>
<name>A0A844ZEV7_9SPHN</name>
<feature type="domain" description="Beta-lactamase-related" evidence="1">
    <location>
        <begin position="19"/>
        <end position="278"/>
    </location>
</feature>
<evidence type="ECO:0000313" key="2">
    <source>
        <dbReference type="EMBL" id="MXO87061.1"/>
    </source>
</evidence>
<dbReference type="EMBL" id="WTYW01000006">
    <property type="protein sequence ID" value="MXO87061.1"/>
    <property type="molecule type" value="Genomic_DNA"/>
</dbReference>
<dbReference type="SUPFAM" id="SSF56601">
    <property type="entry name" value="beta-lactamase/transpeptidase-like"/>
    <property type="match status" value="1"/>
</dbReference>
<dbReference type="Proteomes" id="UP000433104">
    <property type="component" value="Unassembled WGS sequence"/>
</dbReference>